<feature type="compositionally biased region" description="Pro residues" evidence="13">
    <location>
        <begin position="531"/>
        <end position="542"/>
    </location>
</feature>
<evidence type="ECO:0000256" key="1">
    <source>
        <dbReference type="ARBA" id="ARBA00001798"/>
    </source>
</evidence>
<keyword evidence="5" id="KW-0479">Metal-binding</keyword>
<dbReference type="Pfam" id="PF05773">
    <property type="entry name" value="RWD"/>
    <property type="match status" value="1"/>
</dbReference>
<feature type="compositionally biased region" description="Low complexity" evidence="13">
    <location>
        <begin position="543"/>
        <end position="553"/>
    </location>
</feature>
<dbReference type="AlphaFoldDB" id="A0A6A6QHA1"/>
<dbReference type="Pfam" id="PF26200">
    <property type="entry name" value="Rcat_RNF216"/>
    <property type="match status" value="1"/>
</dbReference>
<dbReference type="Gene3D" id="3.30.40.10">
    <property type="entry name" value="Zinc/RING finger domain, C3HC4 (zinc finger)"/>
    <property type="match status" value="1"/>
</dbReference>
<feature type="compositionally biased region" description="Basic and acidic residues" evidence="13">
    <location>
        <begin position="555"/>
        <end position="564"/>
    </location>
</feature>
<evidence type="ECO:0000313" key="18">
    <source>
        <dbReference type="Proteomes" id="UP000799750"/>
    </source>
</evidence>
<evidence type="ECO:0000256" key="5">
    <source>
        <dbReference type="ARBA" id="ARBA00022723"/>
    </source>
</evidence>
<evidence type="ECO:0000259" key="16">
    <source>
        <dbReference type="PROSITE" id="PS51873"/>
    </source>
</evidence>
<evidence type="ECO:0000256" key="10">
    <source>
        <dbReference type="ARBA" id="ARBA00044508"/>
    </source>
</evidence>
<keyword evidence="4" id="KW-0808">Transferase</keyword>
<dbReference type="GO" id="GO:0008270">
    <property type="term" value="F:zinc ion binding"/>
    <property type="evidence" value="ECO:0007669"/>
    <property type="project" value="UniProtKB-KW"/>
</dbReference>
<feature type="compositionally biased region" description="Acidic residues" evidence="13">
    <location>
        <begin position="323"/>
        <end position="334"/>
    </location>
</feature>
<dbReference type="InterPro" id="IPR006575">
    <property type="entry name" value="RWD_dom"/>
</dbReference>
<dbReference type="CDD" id="cd20354">
    <property type="entry name" value="Rcat_RBR_RNF14"/>
    <property type="match status" value="1"/>
</dbReference>
<evidence type="ECO:0000256" key="11">
    <source>
        <dbReference type="PROSITE-ProRule" id="PRU00175"/>
    </source>
</evidence>
<dbReference type="EMBL" id="MU004195">
    <property type="protein sequence ID" value="KAF2491380.1"/>
    <property type="molecule type" value="Genomic_DNA"/>
</dbReference>
<dbReference type="SMART" id="SM00591">
    <property type="entry name" value="RWD"/>
    <property type="match status" value="1"/>
</dbReference>
<dbReference type="Gene3D" id="1.20.120.1750">
    <property type="match status" value="1"/>
</dbReference>
<dbReference type="InterPro" id="IPR044066">
    <property type="entry name" value="TRIAD_supradom"/>
</dbReference>
<evidence type="ECO:0000256" key="7">
    <source>
        <dbReference type="ARBA" id="ARBA00022771"/>
    </source>
</evidence>
<feature type="non-terminal residue" evidence="17">
    <location>
        <position position="616"/>
    </location>
</feature>
<comment type="pathway">
    <text evidence="2">Protein modification; protein ubiquitination.</text>
</comment>
<dbReference type="PROSITE" id="PS00518">
    <property type="entry name" value="ZF_RING_1"/>
    <property type="match status" value="1"/>
</dbReference>
<dbReference type="PROSITE" id="PS50908">
    <property type="entry name" value="RWD"/>
    <property type="match status" value="1"/>
</dbReference>
<dbReference type="Gene3D" id="3.10.110.10">
    <property type="entry name" value="Ubiquitin Conjugating Enzyme"/>
    <property type="match status" value="1"/>
</dbReference>
<evidence type="ECO:0000256" key="9">
    <source>
        <dbReference type="ARBA" id="ARBA00022833"/>
    </source>
</evidence>
<feature type="coiled-coil region" evidence="12">
    <location>
        <begin position="478"/>
        <end position="506"/>
    </location>
</feature>
<dbReference type="OrthoDB" id="1431934at2759"/>
<comment type="similarity">
    <text evidence="10">Belongs to the RBR family. RNF14 subfamily.</text>
</comment>
<evidence type="ECO:0000256" key="6">
    <source>
        <dbReference type="ARBA" id="ARBA00022737"/>
    </source>
</evidence>
<protein>
    <recommendedName>
        <fullName evidence="3">RBR-type E3 ubiquitin transferase</fullName>
        <ecNumber evidence="3">2.3.2.31</ecNumber>
    </recommendedName>
</protein>
<feature type="non-terminal residue" evidence="17">
    <location>
        <position position="1"/>
    </location>
</feature>
<dbReference type="InterPro" id="IPR031127">
    <property type="entry name" value="E3_UB_ligase_RBR"/>
</dbReference>
<dbReference type="InterPro" id="IPR013083">
    <property type="entry name" value="Znf_RING/FYVE/PHD"/>
</dbReference>
<organism evidence="17 18">
    <name type="scientific">Lophium mytilinum</name>
    <dbReference type="NCBI Taxonomy" id="390894"/>
    <lineage>
        <taxon>Eukaryota</taxon>
        <taxon>Fungi</taxon>
        <taxon>Dikarya</taxon>
        <taxon>Ascomycota</taxon>
        <taxon>Pezizomycotina</taxon>
        <taxon>Dothideomycetes</taxon>
        <taxon>Pleosporomycetidae</taxon>
        <taxon>Mytilinidiales</taxon>
        <taxon>Mytilinidiaceae</taxon>
        <taxon>Lophium</taxon>
    </lineage>
</organism>
<feature type="region of interest" description="Disordered" evidence="13">
    <location>
        <begin position="528"/>
        <end position="589"/>
    </location>
</feature>
<keyword evidence="18" id="KW-1185">Reference proteome</keyword>
<dbReference type="EC" id="2.3.2.31" evidence="3"/>
<dbReference type="InterPro" id="IPR047548">
    <property type="entry name" value="Rcat_RBR_RNF14"/>
</dbReference>
<evidence type="ECO:0000256" key="4">
    <source>
        <dbReference type="ARBA" id="ARBA00022679"/>
    </source>
</evidence>
<feature type="compositionally biased region" description="Basic and acidic residues" evidence="13">
    <location>
        <begin position="339"/>
        <end position="351"/>
    </location>
</feature>
<dbReference type="PROSITE" id="PS51873">
    <property type="entry name" value="TRIAD"/>
    <property type="match status" value="1"/>
</dbReference>
<evidence type="ECO:0000256" key="13">
    <source>
        <dbReference type="SAM" id="MobiDB-lite"/>
    </source>
</evidence>
<evidence type="ECO:0000259" key="15">
    <source>
        <dbReference type="PROSITE" id="PS50908"/>
    </source>
</evidence>
<evidence type="ECO:0000256" key="12">
    <source>
        <dbReference type="SAM" id="Coils"/>
    </source>
</evidence>
<dbReference type="SUPFAM" id="SSF57850">
    <property type="entry name" value="RING/U-box"/>
    <property type="match status" value="2"/>
</dbReference>
<feature type="domain" description="RING-type" evidence="16">
    <location>
        <begin position="189"/>
        <end position="460"/>
    </location>
</feature>
<evidence type="ECO:0000313" key="17">
    <source>
        <dbReference type="EMBL" id="KAF2491380.1"/>
    </source>
</evidence>
<dbReference type="InterPro" id="IPR016135">
    <property type="entry name" value="UBQ-conjugating_enzyme/RWD"/>
</dbReference>
<dbReference type="CDD" id="cd23134">
    <property type="entry name" value="RING-HC_ITT1-like"/>
    <property type="match status" value="1"/>
</dbReference>
<evidence type="ECO:0000259" key="14">
    <source>
        <dbReference type="PROSITE" id="PS50089"/>
    </source>
</evidence>
<sequence>ADDEREEELSSIKAIYPDELILDLHDPFSASIDILIAPAHPLAVVFPHPIDGAPPTTLPPSPTSQLGAPQSIQPKRDIHNLSYLPPLRLQLTLPDGYPSAAAPKFRLSTSPPWIPEKLLQKLQNEGLGLWEEYGREQVLFSYITHLQDAAERGFDLGDSQDTGLELSLDMKIGLLDYNIKTQKKVFDQGTYDCGVCLEPKKGSSCYQLPRCSHVFCVQCLQDFYNNCISSGDVNGVKCLSPDCGQEKEIRGVRRKKKPDRLLTPSELLQIPLETAMVQRYVEMKRKKKLESDKSTIYCPRSWCQAAARSEKYPKITDLTQITESEDEASDDETAAPEKAVPEKDAKPKGAPDTDRLAICEDCNYAFCRVCMQGWHGEFVRCWPRDASELTEEERASMNYILAHTSPCPTCSVPCQKSHGCNHMSCFQCKTHFCYLCSAWLNADNPYEHFNQEGRPCYQRLWELEEGDDGNGNVRFNGIRGAEAAAQRAAQAAMDIQNQEMDAAEDQGRAQPNHANAVVNGFENLQIEDHQIPPPAPEPPAPAAQPVAQPNRRQAANREPRENIRRMPRMLGQERAAHGGGGRYPRMEANQMGLQRFLQLVRDDEEDEWDSDELDDD</sequence>
<evidence type="ECO:0000256" key="8">
    <source>
        <dbReference type="ARBA" id="ARBA00022786"/>
    </source>
</evidence>
<keyword evidence="7 11" id="KW-0863">Zinc-finger</keyword>
<dbReference type="FunFam" id="3.30.40.10:FF:000416">
    <property type="entry name" value="RBR-type E3 ubiquitin transferase"/>
    <property type="match status" value="1"/>
</dbReference>
<dbReference type="InterPro" id="IPR017907">
    <property type="entry name" value="Znf_RING_CS"/>
</dbReference>
<dbReference type="GO" id="GO:0061630">
    <property type="term" value="F:ubiquitin protein ligase activity"/>
    <property type="evidence" value="ECO:0007669"/>
    <property type="project" value="UniProtKB-EC"/>
</dbReference>
<dbReference type="PROSITE" id="PS50089">
    <property type="entry name" value="ZF_RING_2"/>
    <property type="match status" value="1"/>
</dbReference>
<keyword evidence="9" id="KW-0862">Zinc</keyword>
<proteinExistence type="inferred from homology"/>
<accession>A0A6A6QHA1</accession>
<dbReference type="SUPFAM" id="SSF54495">
    <property type="entry name" value="UBC-like"/>
    <property type="match status" value="1"/>
</dbReference>
<keyword evidence="6" id="KW-0677">Repeat</keyword>
<evidence type="ECO:0000256" key="2">
    <source>
        <dbReference type="ARBA" id="ARBA00004906"/>
    </source>
</evidence>
<comment type="catalytic activity">
    <reaction evidence="1">
        <text>[E2 ubiquitin-conjugating enzyme]-S-ubiquitinyl-L-cysteine + [acceptor protein]-L-lysine = [E2 ubiquitin-conjugating enzyme]-L-cysteine + [acceptor protein]-N(6)-ubiquitinyl-L-lysine.</text>
        <dbReference type="EC" id="2.3.2.31"/>
    </reaction>
</comment>
<dbReference type="Pfam" id="PF01485">
    <property type="entry name" value="IBR"/>
    <property type="match status" value="1"/>
</dbReference>
<keyword evidence="8" id="KW-0833">Ubl conjugation pathway</keyword>
<keyword evidence="12" id="KW-0175">Coiled coil</keyword>
<evidence type="ECO:0000256" key="3">
    <source>
        <dbReference type="ARBA" id="ARBA00012251"/>
    </source>
</evidence>
<dbReference type="InterPro" id="IPR002867">
    <property type="entry name" value="IBR_dom"/>
</dbReference>
<feature type="domain" description="RING-type" evidence="14">
    <location>
        <begin position="193"/>
        <end position="227"/>
    </location>
</feature>
<dbReference type="Proteomes" id="UP000799750">
    <property type="component" value="Unassembled WGS sequence"/>
</dbReference>
<dbReference type="CDD" id="cd23820">
    <property type="entry name" value="RWD_RNF14"/>
    <property type="match status" value="1"/>
</dbReference>
<dbReference type="SMART" id="SM00647">
    <property type="entry name" value="IBR"/>
    <property type="match status" value="2"/>
</dbReference>
<name>A0A6A6QHA1_9PEZI</name>
<feature type="domain" description="RWD" evidence="15">
    <location>
        <begin position="7"/>
        <end position="153"/>
    </location>
</feature>
<gene>
    <name evidence="17" type="ORF">BU16DRAFT_424729</name>
</gene>
<feature type="region of interest" description="Disordered" evidence="13">
    <location>
        <begin position="318"/>
        <end position="351"/>
    </location>
</feature>
<dbReference type="GO" id="GO:0016567">
    <property type="term" value="P:protein ubiquitination"/>
    <property type="evidence" value="ECO:0007669"/>
    <property type="project" value="InterPro"/>
</dbReference>
<reference evidence="17" key="1">
    <citation type="journal article" date="2020" name="Stud. Mycol.">
        <title>101 Dothideomycetes genomes: a test case for predicting lifestyles and emergence of pathogens.</title>
        <authorList>
            <person name="Haridas S."/>
            <person name="Albert R."/>
            <person name="Binder M."/>
            <person name="Bloem J."/>
            <person name="Labutti K."/>
            <person name="Salamov A."/>
            <person name="Andreopoulos B."/>
            <person name="Baker S."/>
            <person name="Barry K."/>
            <person name="Bills G."/>
            <person name="Bluhm B."/>
            <person name="Cannon C."/>
            <person name="Castanera R."/>
            <person name="Culley D."/>
            <person name="Daum C."/>
            <person name="Ezra D."/>
            <person name="Gonzalez J."/>
            <person name="Henrissat B."/>
            <person name="Kuo A."/>
            <person name="Liang C."/>
            <person name="Lipzen A."/>
            <person name="Lutzoni F."/>
            <person name="Magnuson J."/>
            <person name="Mondo S."/>
            <person name="Nolan M."/>
            <person name="Ohm R."/>
            <person name="Pangilinan J."/>
            <person name="Park H.-J."/>
            <person name="Ramirez L."/>
            <person name="Alfaro M."/>
            <person name="Sun H."/>
            <person name="Tritt A."/>
            <person name="Yoshinaga Y."/>
            <person name="Zwiers L.-H."/>
            <person name="Turgeon B."/>
            <person name="Goodwin S."/>
            <person name="Spatafora J."/>
            <person name="Crous P."/>
            <person name="Grigoriev I."/>
        </authorList>
    </citation>
    <scope>NUCLEOTIDE SEQUENCE</scope>
    <source>
        <strain evidence="17">CBS 269.34</strain>
    </source>
</reference>
<dbReference type="PANTHER" id="PTHR11685">
    <property type="entry name" value="RBR FAMILY RING FINGER AND IBR DOMAIN-CONTAINING"/>
    <property type="match status" value="1"/>
</dbReference>
<dbReference type="InterPro" id="IPR001841">
    <property type="entry name" value="Znf_RING"/>
</dbReference>